<name>A0A388TCB9_TERA1</name>
<evidence type="ECO:0000313" key="2">
    <source>
        <dbReference type="Proteomes" id="UP000269352"/>
    </source>
</evidence>
<comment type="caution">
    <text evidence="1">The sequence shown here is derived from an EMBL/GenBank/DDBJ whole genome shotgun (WGS) entry which is preliminary data.</text>
</comment>
<protein>
    <submittedName>
        <fullName evidence="1">Uncharacterized protein</fullName>
    </submittedName>
</protein>
<dbReference type="AlphaFoldDB" id="A0A388TCB9"/>
<sequence length="127" mass="14729">MITNRKLFGGMLIVLLAGFTFRFNTVLSANRPVYDGVYSGRLYCMHAKDIRLTLAIEGDKYRLNVHYLDDGDVNLLRDEGRLVYRGDIIEIGRGSDMYYHITEQGLLRQMDRQAKNFIAEEYTLKKV</sequence>
<dbReference type="EMBL" id="BGZN01000050">
    <property type="protein sequence ID" value="GBR74506.1"/>
    <property type="molecule type" value="Genomic_DNA"/>
</dbReference>
<accession>A0A388TCB9</accession>
<gene>
    <name evidence="1" type="ORF">NO1_1668</name>
</gene>
<proteinExistence type="predicted"/>
<reference evidence="1 2" key="1">
    <citation type="journal article" date="2019" name="ISME J.">
        <title>Genome analyses of uncultured TG2/ZB3 bacteria in 'Margulisbacteria' specifically attached to ectosymbiotic spirochetes of protists in the termite gut.</title>
        <authorList>
            <person name="Utami Y.D."/>
            <person name="Kuwahara H."/>
            <person name="Igai K."/>
            <person name="Murakami T."/>
            <person name="Sugaya K."/>
            <person name="Morikawa T."/>
            <person name="Nagura Y."/>
            <person name="Yuki M."/>
            <person name="Deevong P."/>
            <person name="Inoue T."/>
            <person name="Kihara K."/>
            <person name="Lo N."/>
            <person name="Yamada A."/>
            <person name="Ohkuma M."/>
            <person name="Hongoh Y."/>
        </authorList>
    </citation>
    <scope>NUCLEOTIDE SEQUENCE [LARGE SCALE GENOMIC DNA]</scope>
    <source>
        <strain evidence="1">NkOx7-01</strain>
    </source>
</reference>
<organism evidence="1 2">
    <name type="scientific">Termititenax aidoneus</name>
    <dbReference type="NCBI Taxonomy" id="2218524"/>
    <lineage>
        <taxon>Bacteria</taxon>
        <taxon>Bacillati</taxon>
        <taxon>Candidatus Margulisiibacteriota</taxon>
        <taxon>Candidatus Termititenacia</taxon>
        <taxon>Candidatus Termititenacales</taxon>
        <taxon>Candidatus Termititenacaceae</taxon>
        <taxon>Candidatus Termititenax</taxon>
    </lineage>
</organism>
<dbReference type="Proteomes" id="UP000269352">
    <property type="component" value="Unassembled WGS sequence"/>
</dbReference>
<evidence type="ECO:0000313" key="1">
    <source>
        <dbReference type="EMBL" id="GBR74506.1"/>
    </source>
</evidence>
<dbReference type="Gene3D" id="2.40.128.640">
    <property type="match status" value="1"/>
</dbReference>
<keyword evidence="2" id="KW-1185">Reference proteome</keyword>